<dbReference type="Proteomes" id="UP000003835">
    <property type="component" value="Unassembled WGS sequence"/>
</dbReference>
<evidence type="ECO:0000313" key="1">
    <source>
        <dbReference type="EMBL" id="EDX71804.1"/>
    </source>
</evidence>
<dbReference type="AlphaFoldDB" id="B4W1Q0"/>
<keyword evidence="2" id="KW-1185">Reference proteome</keyword>
<dbReference type="EMBL" id="DS989869">
    <property type="protein sequence ID" value="EDX71804.1"/>
    <property type="molecule type" value="Genomic_DNA"/>
</dbReference>
<protein>
    <submittedName>
        <fullName evidence="1">Uncharacterized protein</fullName>
    </submittedName>
</protein>
<dbReference type="HOGENOM" id="CLU_3326787_0_0_3"/>
<sequence length="38" mass="4327">MNVAQKFSDAIAHIALSKWTQLKLTVEIREQATGNREQ</sequence>
<evidence type="ECO:0000313" key="2">
    <source>
        <dbReference type="Proteomes" id="UP000003835"/>
    </source>
</evidence>
<gene>
    <name evidence="1" type="ORF">MC7420_6890</name>
</gene>
<reference evidence="1 2" key="1">
    <citation type="submission" date="2008-07" db="EMBL/GenBank/DDBJ databases">
        <authorList>
            <person name="Tandeau de Marsac N."/>
            <person name="Ferriera S."/>
            <person name="Johnson J."/>
            <person name="Kravitz S."/>
            <person name="Beeson K."/>
            <person name="Sutton G."/>
            <person name="Rogers Y.-H."/>
            <person name="Friedman R."/>
            <person name="Frazier M."/>
            <person name="Venter J.C."/>
        </authorList>
    </citation>
    <scope>NUCLEOTIDE SEQUENCE [LARGE SCALE GENOMIC DNA]</scope>
    <source>
        <strain evidence="1 2">PCC 7420</strain>
    </source>
</reference>
<dbReference type="STRING" id="118168.MC7420_6890"/>
<name>B4W1Q0_9CYAN</name>
<accession>B4W1Q0</accession>
<organism evidence="1 2">
    <name type="scientific">Coleofasciculus chthonoplastes PCC 7420</name>
    <dbReference type="NCBI Taxonomy" id="118168"/>
    <lineage>
        <taxon>Bacteria</taxon>
        <taxon>Bacillati</taxon>
        <taxon>Cyanobacteriota</taxon>
        <taxon>Cyanophyceae</taxon>
        <taxon>Coleofasciculales</taxon>
        <taxon>Coleofasciculaceae</taxon>
        <taxon>Coleofasciculus</taxon>
    </lineage>
</organism>
<proteinExistence type="predicted"/>